<dbReference type="Proteomes" id="UP000284178">
    <property type="component" value="Unassembled WGS sequence"/>
</dbReference>
<dbReference type="RefSeq" id="WP_006058448.1">
    <property type="nucleotide sequence ID" value="NZ_CABJCV010000010.1"/>
</dbReference>
<organism evidence="2 3">
    <name type="scientific">Holdemania filiformis</name>
    <dbReference type="NCBI Taxonomy" id="61171"/>
    <lineage>
        <taxon>Bacteria</taxon>
        <taxon>Bacillati</taxon>
        <taxon>Bacillota</taxon>
        <taxon>Erysipelotrichia</taxon>
        <taxon>Erysipelotrichales</taxon>
        <taxon>Erysipelotrichaceae</taxon>
        <taxon>Holdemania</taxon>
    </lineage>
</organism>
<proteinExistence type="predicted"/>
<sequence length="99" mass="11537">MSKFCRFWLQLSLIYNAIIAVESLFSQAWMMLGIAAISLWCLTLLMQGRLLGLRLYWTMCATIFLINVLNHVDLSFNLLNLIDPSIMTFLVMRSRQAFR</sequence>
<dbReference type="GeneID" id="83015604"/>
<name>A0A412G0P0_9FIRM</name>
<keyword evidence="3" id="KW-1185">Reference proteome</keyword>
<dbReference type="AlphaFoldDB" id="A0A412G0P0"/>
<accession>A0A412G0P0</accession>
<protein>
    <submittedName>
        <fullName evidence="2">Uncharacterized protein</fullName>
    </submittedName>
</protein>
<evidence type="ECO:0000256" key="1">
    <source>
        <dbReference type="SAM" id="Phobius"/>
    </source>
</evidence>
<evidence type="ECO:0000313" key="2">
    <source>
        <dbReference type="EMBL" id="RGR74006.1"/>
    </source>
</evidence>
<keyword evidence="1" id="KW-1133">Transmembrane helix</keyword>
<evidence type="ECO:0000313" key="3">
    <source>
        <dbReference type="Proteomes" id="UP000284178"/>
    </source>
</evidence>
<keyword evidence="1" id="KW-0472">Membrane</keyword>
<dbReference type="EMBL" id="QRUP01000010">
    <property type="protein sequence ID" value="RGR74006.1"/>
    <property type="molecule type" value="Genomic_DNA"/>
</dbReference>
<reference evidence="2 3" key="1">
    <citation type="submission" date="2018-08" db="EMBL/GenBank/DDBJ databases">
        <title>A genome reference for cultivated species of the human gut microbiota.</title>
        <authorList>
            <person name="Zou Y."/>
            <person name="Xue W."/>
            <person name="Luo G."/>
        </authorList>
    </citation>
    <scope>NUCLEOTIDE SEQUENCE [LARGE SCALE GENOMIC DNA]</scope>
    <source>
        <strain evidence="2 3">AF24-29</strain>
    </source>
</reference>
<comment type="caution">
    <text evidence="2">The sequence shown here is derived from an EMBL/GenBank/DDBJ whole genome shotgun (WGS) entry which is preliminary data.</text>
</comment>
<keyword evidence="1" id="KW-0812">Transmembrane</keyword>
<gene>
    <name evidence="2" type="ORF">DWY25_09340</name>
</gene>
<feature type="transmembrane region" description="Helical" evidence="1">
    <location>
        <begin position="53"/>
        <end position="69"/>
    </location>
</feature>